<dbReference type="Proteomes" id="UP000275232">
    <property type="component" value="Unassembled WGS sequence"/>
</dbReference>
<dbReference type="OrthoDB" id="5525900at2"/>
<proteinExistence type="predicted"/>
<reference evidence="1 2" key="1">
    <citation type="submission" date="2018-11" db="EMBL/GenBank/DDBJ databases">
        <title>Erythrobacter spongiae sp. nov., isolated from a marine sponge.</title>
        <authorList>
            <person name="Zhuang L."/>
            <person name="Luo L."/>
        </authorList>
    </citation>
    <scope>NUCLEOTIDE SEQUENCE [LARGE SCALE GENOMIC DNA]</scope>
    <source>
        <strain evidence="1 2">HN-E23</strain>
    </source>
</reference>
<protein>
    <submittedName>
        <fullName evidence="1">Uncharacterized protein</fullName>
    </submittedName>
</protein>
<keyword evidence="2" id="KW-1185">Reference proteome</keyword>
<organism evidence="1 2">
    <name type="scientific">Aurantiacibacter spongiae</name>
    <dbReference type="NCBI Taxonomy" id="2488860"/>
    <lineage>
        <taxon>Bacteria</taxon>
        <taxon>Pseudomonadati</taxon>
        <taxon>Pseudomonadota</taxon>
        <taxon>Alphaproteobacteria</taxon>
        <taxon>Sphingomonadales</taxon>
        <taxon>Erythrobacteraceae</taxon>
        <taxon>Aurantiacibacter</taxon>
    </lineage>
</organism>
<comment type="caution">
    <text evidence="1">The sequence shown here is derived from an EMBL/GenBank/DDBJ whole genome shotgun (WGS) entry which is preliminary data.</text>
</comment>
<dbReference type="EMBL" id="RPFZ01000001">
    <property type="protein sequence ID" value="RPF71423.1"/>
    <property type="molecule type" value="Genomic_DNA"/>
</dbReference>
<sequence length="125" mass="13321">MRAAPAGCIVLALAGCDGAVCDNRIVDRLPSPDGRFEAVVFERDCGATTAFSTQLSIGSPGMTPRGAGNVFVASRGRPHAEWNGAEATARWLAPDRLEIIVDSEAQIFHEQQYLDGVAMVYRKAG</sequence>
<name>A0A3N5CQR8_9SPHN</name>
<dbReference type="RefSeq" id="WP_123879863.1">
    <property type="nucleotide sequence ID" value="NZ_RPFZ01000001.1"/>
</dbReference>
<evidence type="ECO:0000313" key="2">
    <source>
        <dbReference type="Proteomes" id="UP000275232"/>
    </source>
</evidence>
<evidence type="ECO:0000313" key="1">
    <source>
        <dbReference type="EMBL" id="RPF71423.1"/>
    </source>
</evidence>
<dbReference type="PROSITE" id="PS51257">
    <property type="entry name" value="PROKAR_LIPOPROTEIN"/>
    <property type="match status" value="1"/>
</dbReference>
<dbReference type="AlphaFoldDB" id="A0A3N5CQR8"/>
<accession>A0A3N5CQR8</accession>
<gene>
    <name evidence="1" type="ORF">EG799_07210</name>
</gene>